<organism evidence="3 4">
    <name type="scientific">Actinoplanes xinjiangensis</name>
    <dbReference type="NCBI Taxonomy" id="512350"/>
    <lineage>
        <taxon>Bacteria</taxon>
        <taxon>Bacillati</taxon>
        <taxon>Actinomycetota</taxon>
        <taxon>Actinomycetes</taxon>
        <taxon>Micromonosporales</taxon>
        <taxon>Micromonosporaceae</taxon>
        <taxon>Actinoplanes</taxon>
    </lineage>
</organism>
<protein>
    <submittedName>
        <fullName evidence="3">Uncharacterized protein</fullName>
    </submittedName>
</protein>
<feature type="compositionally biased region" description="Low complexity" evidence="1">
    <location>
        <begin position="162"/>
        <end position="175"/>
    </location>
</feature>
<dbReference type="AlphaFoldDB" id="A0A316FFJ3"/>
<evidence type="ECO:0000313" key="3">
    <source>
        <dbReference type="EMBL" id="PWK47678.1"/>
    </source>
</evidence>
<feature type="region of interest" description="Disordered" evidence="1">
    <location>
        <begin position="147"/>
        <end position="295"/>
    </location>
</feature>
<reference evidence="3 4" key="1">
    <citation type="submission" date="2018-05" db="EMBL/GenBank/DDBJ databases">
        <title>Genomic Encyclopedia of Archaeal and Bacterial Type Strains, Phase II (KMG-II): from individual species to whole genera.</title>
        <authorList>
            <person name="Goeker M."/>
        </authorList>
    </citation>
    <scope>NUCLEOTIDE SEQUENCE [LARGE SCALE GENOMIC DNA]</scope>
    <source>
        <strain evidence="3 4">DSM 45184</strain>
    </source>
</reference>
<feature type="compositionally biased region" description="Basic residues" evidence="1">
    <location>
        <begin position="152"/>
        <end position="161"/>
    </location>
</feature>
<feature type="transmembrane region" description="Helical" evidence="2">
    <location>
        <begin position="50"/>
        <end position="69"/>
    </location>
</feature>
<gene>
    <name evidence="3" type="ORF">BC793_107288</name>
</gene>
<feature type="transmembrane region" description="Helical" evidence="2">
    <location>
        <begin position="112"/>
        <end position="136"/>
    </location>
</feature>
<evidence type="ECO:0000256" key="2">
    <source>
        <dbReference type="SAM" id="Phobius"/>
    </source>
</evidence>
<sequence length="295" mass="31946">MPVKTASSGAAGCLSLVAFCLSPVVGSTLAMPATALYVHRHHPAQLDRSDHWLLFACLALPLAVLIALWSARHRGRPALTVTVRTVTLLVASFAVTLWTLEHYAVPVGLLTLVPILTGWAGILLFLVLIPLLNLLFPAHRRDQVVWGPSRPASRRTPRSRPSRSSSGGSSRSSSGGSSGGRGSSGGGGGRRQRPRRTESPRRDGQPEYRARSGKPDSRARDGKPEYRARDGRPENRSGRPASRPGDGTPRYRDESTDRPGQPNRPRQGDGTPRYRADPPSPRRPSGDGKPVYRDD</sequence>
<evidence type="ECO:0000256" key="1">
    <source>
        <dbReference type="SAM" id="MobiDB-lite"/>
    </source>
</evidence>
<dbReference type="Proteomes" id="UP000245697">
    <property type="component" value="Unassembled WGS sequence"/>
</dbReference>
<dbReference type="RefSeq" id="WP_146246326.1">
    <property type="nucleotide sequence ID" value="NZ_BONA01000043.1"/>
</dbReference>
<feature type="compositionally biased region" description="Basic and acidic residues" evidence="1">
    <location>
        <begin position="284"/>
        <end position="295"/>
    </location>
</feature>
<comment type="caution">
    <text evidence="3">The sequence shown here is derived from an EMBL/GenBank/DDBJ whole genome shotgun (WGS) entry which is preliminary data.</text>
</comment>
<feature type="compositionally biased region" description="Basic and acidic residues" evidence="1">
    <location>
        <begin position="195"/>
        <end position="237"/>
    </location>
</feature>
<evidence type="ECO:0000313" key="4">
    <source>
        <dbReference type="Proteomes" id="UP000245697"/>
    </source>
</evidence>
<keyword evidence="2" id="KW-1133">Transmembrane helix</keyword>
<keyword evidence="2" id="KW-0812">Transmembrane</keyword>
<keyword evidence="4" id="KW-1185">Reference proteome</keyword>
<proteinExistence type="predicted"/>
<feature type="transmembrane region" description="Helical" evidence="2">
    <location>
        <begin position="81"/>
        <end position="100"/>
    </location>
</feature>
<accession>A0A316FFJ3</accession>
<keyword evidence="2" id="KW-0472">Membrane</keyword>
<dbReference type="EMBL" id="QGGR01000007">
    <property type="protein sequence ID" value="PWK47678.1"/>
    <property type="molecule type" value="Genomic_DNA"/>
</dbReference>
<feature type="compositionally biased region" description="Gly residues" evidence="1">
    <location>
        <begin position="176"/>
        <end position="189"/>
    </location>
</feature>
<dbReference type="OrthoDB" id="9833909at2"/>
<name>A0A316FFJ3_9ACTN</name>